<evidence type="ECO:0000313" key="2">
    <source>
        <dbReference type="Proteomes" id="UP000596661"/>
    </source>
</evidence>
<evidence type="ECO:0000313" key="1">
    <source>
        <dbReference type="EnsemblPlants" id="cds.evm.model.01.2376"/>
    </source>
</evidence>
<proteinExistence type="predicted"/>
<reference evidence="1" key="1">
    <citation type="submission" date="2018-11" db="EMBL/GenBank/DDBJ databases">
        <authorList>
            <person name="Grassa J C."/>
        </authorList>
    </citation>
    <scope>NUCLEOTIDE SEQUENCE [LARGE SCALE GENOMIC DNA]</scope>
</reference>
<dbReference type="AlphaFoldDB" id="A0A803NKY3"/>
<sequence length="105" mass="11921">MIGVAEIAASTRGVRDAGCGFLALGANDLKVDANCENQRHGHHYQLQKLAKEEQPLERDVACRDSDVLARIMAKLWANHWPELWVNQQLERDLVKKMNQRTECVP</sequence>
<dbReference type="Proteomes" id="UP000596661">
    <property type="component" value="Chromosome 1"/>
</dbReference>
<keyword evidence="2" id="KW-1185">Reference proteome</keyword>
<name>A0A803NKY3_CANSA</name>
<reference evidence="1" key="2">
    <citation type="submission" date="2021-03" db="UniProtKB">
        <authorList>
            <consortium name="EnsemblPlants"/>
        </authorList>
    </citation>
    <scope>IDENTIFICATION</scope>
</reference>
<protein>
    <submittedName>
        <fullName evidence="1">Uncharacterized protein</fullName>
    </submittedName>
</protein>
<organism evidence="1 2">
    <name type="scientific">Cannabis sativa</name>
    <name type="common">Hemp</name>
    <name type="synonym">Marijuana</name>
    <dbReference type="NCBI Taxonomy" id="3483"/>
    <lineage>
        <taxon>Eukaryota</taxon>
        <taxon>Viridiplantae</taxon>
        <taxon>Streptophyta</taxon>
        <taxon>Embryophyta</taxon>
        <taxon>Tracheophyta</taxon>
        <taxon>Spermatophyta</taxon>
        <taxon>Magnoliopsida</taxon>
        <taxon>eudicotyledons</taxon>
        <taxon>Gunneridae</taxon>
        <taxon>Pentapetalae</taxon>
        <taxon>rosids</taxon>
        <taxon>fabids</taxon>
        <taxon>Rosales</taxon>
        <taxon>Cannabaceae</taxon>
        <taxon>Cannabis</taxon>
    </lineage>
</organism>
<dbReference type="EnsemblPlants" id="evm.model.01.2376">
    <property type="protein sequence ID" value="cds.evm.model.01.2376"/>
    <property type="gene ID" value="evm.TU.01.2376"/>
</dbReference>
<accession>A0A803NKY3</accession>
<dbReference type="Gramene" id="evm.model.01.2376">
    <property type="protein sequence ID" value="cds.evm.model.01.2376"/>
    <property type="gene ID" value="evm.TU.01.2376"/>
</dbReference>
<dbReference type="EMBL" id="UZAU01000072">
    <property type="status" value="NOT_ANNOTATED_CDS"/>
    <property type="molecule type" value="Genomic_DNA"/>
</dbReference>